<evidence type="ECO:0000256" key="23">
    <source>
        <dbReference type="ARBA" id="ARBA00046437"/>
    </source>
</evidence>
<dbReference type="PRINTS" id="PR00762">
    <property type="entry name" value="CLCHANNEL"/>
</dbReference>
<dbReference type="KEGG" id="els:105016082"/>
<evidence type="ECO:0000256" key="13">
    <source>
        <dbReference type="ARBA" id="ARBA00023018"/>
    </source>
</evidence>
<evidence type="ECO:0000256" key="19">
    <source>
        <dbReference type="ARBA" id="ARBA00023257"/>
    </source>
</evidence>
<dbReference type="FunFam" id="1.10.3080.10:FF:000003">
    <property type="entry name" value="Chloride channel 2"/>
    <property type="match status" value="1"/>
</dbReference>
<evidence type="ECO:0000256" key="12">
    <source>
        <dbReference type="ARBA" id="ARBA00022989"/>
    </source>
</evidence>
<dbReference type="OrthoDB" id="4564at2759"/>
<evidence type="ECO:0000256" key="2">
    <source>
        <dbReference type="ARBA" id="ARBA00004489"/>
    </source>
</evidence>
<keyword evidence="16 25" id="KW-0472">Membrane</keyword>
<dbReference type="GO" id="GO:0034707">
    <property type="term" value="C:chloride channel complex"/>
    <property type="evidence" value="ECO:0007669"/>
    <property type="project" value="UniProtKB-KW"/>
</dbReference>
<accession>A0A3P8YFE3</accession>
<dbReference type="InterPro" id="IPR001807">
    <property type="entry name" value="ClC"/>
</dbReference>
<evidence type="ECO:0000256" key="1">
    <source>
        <dbReference type="ARBA" id="ARBA00004332"/>
    </source>
</evidence>
<dbReference type="InterPro" id="IPR050970">
    <property type="entry name" value="Cl_channel_volt-gated"/>
</dbReference>
<feature type="transmembrane region" description="Helical" evidence="25">
    <location>
        <begin position="455"/>
        <end position="474"/>
    </location>
</feature>
<keyword evidence="18" id="KW-0868">Chloride</keyword>
<evidence type="ECO:0000256" key="15">
    <source>
        <dbReference type="ARBA" id="ARBA00023122"/>
    </source>
</evidence>
<comment type="subunit">
    <text evidence="23">Homodimer. Interacts with auxiliary subunit HEPACAM.</text>
</comment>
<dbReference type="Ensembl" id="ENSELUT00000039294.3">
    <property type="protein sequence ID" value="ENSELUP00000015327.2"/>
    <property type="gene ID" value="ENSELUG00000044887.1"/>
</dbReference>
<feature type="transmembrane region" description="Helical" evidence="25">
    <location>
        <begin position="314"/>
        <end position="336"/>
    </location>
</feature>
<evidence type="ECO:0000256" key="7">
    <source>
        <dbReference type="ARBA" id="ARBA00022475"/>
    </source>
</evidence>
<evidence type="ECO:0000256" key="11">
    <source>
        <dbReference type="ARBA" id="ARBA00022882"/>
    </source>
</evidence>
<reference evidence="26" key="4">
    <citation type="submission" date="2025-09" db="UniProtKB">
        <authorList>
            <consortium name="Ensembl"/>
        </authorList>
    </citation>
    <scope>IDENTIFICATION</scope>
</reference>
<dbReference type="SUPFAM" id="SSF54631">
    <property type="entry name" value="CBS-domain pair"/>
    <property type="match status" value="1"/>
</dbReference>
<organism evidence="26 27">
    <name type="scientific">Esox lucius</name>
    <name type="common">Northern pike</name>
    <dbReference type="NCBI Taxonomy" id="8010"/>
    <lineage>
        <taxon>Eukaryota</taxon>
        <taxon>Metazoa</taxon>
        <taxon>Chordata</taxon>
        <taxon>Craniata</taxon>
        <taxon>Vertebrata</taxon>
        <taxon>Euteleostomi</taxon>
        <taxon>Actinopterygii</taxon>
        <taxon>Neopterygii</taxon>
        <taxon>Teleostei</taxon>
        <taxon>Protacanthopterygii</taxon>
        <taxon>Esociformes</taxon>
        <taxon>Esocidae</taxon>
        <taxon>Esox</taxon>
    </lineage>
</organism>
<dbReference type="PRINTS" id="PR01113">
    <property type="entry name" value="CLCHANNEL2"/>
</dbReference>
<feature type="region of interest" description="Disordered" evidence="24">
    <location>
        <begin position="685"/>
        <end position="751"/>
    </location>
</feature>
<comment type="subcellular location">
    <subcellularLocation>
        <location evidence="3">Basolateral cell membrane</location>
        <topology evidence="3">Multi-pass membrane protein</topology>
    </subcellularLocation>
    <subcellularLocation>
        <location evidence="2">Cell projection</location>
        <location evidence="2">Axon</location>
    </subcellularLocation>
    <subcellularLocation>
        <location evidence="1">Cell projection</location>
        <location evidence="1">Dendritic spine membrane</location>
        <topology evidence="1">Multi-pass membrane protein</topology>
    </subcellularLocation>
</comment>
<keyword evidence="11" id="KW-0851">Voltage-gated channel</keyword>
<evidence type="ECO:0000256" key="25">
    <source>
        <dbReference type="SAM" id="Phobius"/>
    </source>
</evidence>
<dbReference type="GeneTree" id="ENSGT00940000155439"/>
<reference evidence="26" key="2">
    <citation type="submission" date="2020-02" db="EMBL/GenBank/DDBJ databases">
        <title>Esox lucius (northern pike) genome, fEsoLuc1, primary haplotype.</title>
        <authorList>
            <person name="Myers G."/>
            <person name="Karagic N."/>
            <person name="Meyer A."/>
            <person name="Pippel M."/>
            <person name="Reichard M."/>
            <person name="Winkler S."/>
            <person name="Tracey A."/>
            <person name="Sims Y."/>
            <person name="Howe K."/>
            <person name="Rhie A."/>
            <person name="Formenti G."/>
            <person name="Durbin R."/>
            <person name="Fedrigo O."/>
            <person name="Jarvis E.D."/>
        </authorList>
    </citation>
    <scope>NUCLEOTIDE SEQUENCE [LARGE SCALE GENOMIC DNA]</scope>
</reference>
<dbReference type="InterPro" id="IPR046342">
    <property type="entry name" value="CBS_dom_sf"/>
</dbReference>
<keyword evidence="27" id="KW-1185">Reference proteome</keyword>
<dbReference type="AlphaFoldDB" id="A0A3P8YFE3"/>
<keyword evidence="21" id="KW-0407">Ion channel</keyword>
<dbReference type="GO" id="GO:0005247">
    <property type="term" value="F:voltage-gated chloride channel activity"/>
    <property type="evidence" value="ECO:0007669"/>
    <property type="project" value="InterPro"/>
</dbReference>
<evidence type="ECO:0000256" key="3">
    <source>
        <dbReference type="ARBA" id="ARBA00004554"/>
    </source>
</evidence>
<comment type="similarity">
    <text evidence="4">Belongs to the chloride channel (TC 2.A.49) family. ClC-2/CLCN2 subfamily.</text>
</comment>
<dbReference type="InParanoid" id="A0A3P8YFE3"/>
<protein>
    <recommendedName>
        <fullName evidence="5">Chloride channel protein 2</fullName>
    </recommendedName>
</protein>
<evidence type="ECO:0000256" key="24">
    <source>
        <dbReference type="SAM" id="MobiDB-lite"/>
    </source>
</evidence>
<name>A0A3P8YFE3_ESOLU</name>
<evidence type="ECO:0000256" key="18">
    <source>
        <dbReference type="ARBA" id="ARBA00023214"/>
    </source>
</evidence>
<feature type="transmembrane region" description="Helical" evidence="25">
    <location>
        <begin position="127"/>
        <end position="148"/>
    </location>
</feature>
<evidence type="ECO:0000256" key="22">
    <source>
        <dbReference type="ARBA" id="ARBA00036895"/>
    </source>
</evidence>
<keyword evidence="6" id="KW-0813">Transport</keyword>
<evidence type="ECO:0000256" key="4">
    <source>
        <dbReference type="ARBA" id="ARBA00005423"/>
    </source>
</evidence>
<dbReference type="RefSeq" id="XP_010878003.2">
    <property type="nucleotide sequence ID" value="XM_010879701.4"/>
</dbReference>
<dbReference type="InterPro" id="IPR002244">
    <property type="entry name" value="Cl-channel-2"/>
</dbReference>
<dbReference type="PANTHER" id="PTHR45720:SF6">
    <property type="entry name" value="CHLORIDE CHANNEL PROTEIN 2"/>
    <property type="match status" value="1"/>
</dbReference>
<keyword evidence="14" id="KW-0406">Ion transport</keyword>
<dbReference type="GO" id="GO:0016323">
    <property type="term" value="C:basolateral plasma membrane"/>
    <property type="evidence" value="ECO:0007669"/>
    <property type="project" value="UniProtKB-SubCell"/>
</dbReference>
<evidence type="ECO:0000256" key="5">
    <source>
        <dbReference type="ARBA" id="ARBA00017377"/>
    </source>
</evidence>
<reference evidence="26" key="3">
    <citation type="submission" date="2025-08" db="UniProtKB">
        <authorList>
            <consortium name="Ensembl"/>
        </authorList>
    </citation>
    <scope>IDENTIFICATION</scope>
</reference>
<gene>
    <name evidence="26" type="primary">CLCN2</name>
</gene>
<dbReference type="InterPro" id="IPR014743">
    <property type="entry name" value="Cl-channel_core"/>
</dbReference>
<feature type="compositionally biased region" description="Polar residues" evidence="24">
    <location>
        <begin position="719"/>
        <end position="729"/>
    </location>
</feature>
<evidence type="ECO:0000256" key="20">
    <source>
        <dbReference type="ARBA" id="ARBA00023273"/>
    </source>
</evidence>
<dbReference type="Pfam" id="PF00654">
    <property type="entry name" value="Voltage_CLC"/>
    <property type="match status" value="1"/>
</dbReference>
<feature type="transmembrane region" description="Helical" evidence="25">
    <location>
        <begin position="201"/>
        <end position="223"/>
    </location>
</feature>
<dbReference type="GeneID" id="105016082"/>
<feature type="transmembrane region" description="Helical" evidence="25">
    <location>
        <begin position="268"/>
        <end position="288"/>
    </location>
</feature>
<sequence>MAGLNQQELQYEQTLMYGHYTQDLGAYAKEEAARLREKSGRRPSATERSLSLENPDYDNGRCGKCCSCMLRCKKFLIACVGEDWIFLILLGLFMGLISWGMDYGIDYCLHAQKWVYMSLENNVFLQYLAWVTHAVVLITFSAGFTQLLGSHAVGSGIPEMKTILRGVVLKEYLTCKTFVAKVVSLTSALGSGMPLGKEGPFVHIACLCAAMLSRFMSVFGNVYQNKTRYIEMLSAASAVGLASCFAAPIGGVLFSIEATGTVFLVRNYWRGFLAATISALFFRILAVWDTEEETITALFKTRFSTDFPFDLKELLAFAVLGIASGILGALFVYLNRLIFEFIRNQNFIKNFFMKRRLLYPVLVTILISTLTFPPGFGQFMGSQLTQKESLLSFFDNRTWSKPGTAEDYDYPDFSYAWKHPQVNVFVTLGLFVFMKFWMSALAITMPVPCGSFIPTFVIGAAFGRLAGECMAAWFPDGIYSDGTVYPIVPGAYAVAGAAALSGAVSHTVSTAVIIFELTGQISYLLPVMIAVILANVVAQSFQPSLYDSMIKIKKLPYLPELGWGHNEKYNIRVKDFMTRDVTYITLNCCYRDLQDVLQAGDHLKTLALLKSSQSRILLGSIERVELQAVVSQQLGRPRRLEYLRERAAAKRKRQSVVSHLSSEGISQKATLEVRFQVNQISTEESTFSPIHTPSIEPLKPALKRPSVVDRPAEIPIPTSPQDNSGSALNPETDGQEISTSSGPAHTPVMEPLKPALKRPSLEDCPTEIPVPTRPLDHSEEIEYIEEDDMKDDMTTEEIEEWEESQLDEPVDFDNCKIEPAPFQLVEHTSLHKTHTMFSLLRLDHAYVTSIGRLIGMVSLKELQKAIDGSLEVKGAKVRPPMASLRDVRSSSCNIEIEATELHKLWDQYNSRSLPRKHLPSDSDEKS</sequence>
<feature type="transmembrane region" description="Helical" evidence="25">
    <location>
        <begin position="235"/>
        <end position="256"/>
    </location>
</feature>
<evidence type="ECO:0000256" key="10">
    <source>
        <dbReference type="ARBA" id="ARBA00022737"/>
    </source>
</evidence>
<keyword evidence="20" id="KW-0966">Cell projection</keyword>
<evidence type="ECO:0000256" key="6">
    <source>
        <dbReference type="ARBA" id="ARBA00022448"/>
    </source>
</evidence>
<keyword evidence="19" id="KW-0628">Postsynaptic cell membrane</keyword>
<evidence type="ECO:0000256" key="16">
    <source>
        <dbReference type="ARBA" id="ARBA00023136"/>
    </source>
</evidence>
<dbReference type="GO" id="GO:0030424">
    <property type="term" value="C:axon"/>
    <property type="evidence" value="ECO:0007669"/>
    <property type="project" value="UniProtKB-SubCell"/>
</dbReference>
<dbReference type="Gene3D" id="3.10.580.10">
    <property type="entry name" value="CBS-domain"/>
    <property type="match status" value="2"/>
</dbReference>
<keyword evidence="15" id="KW-0129">CBS domain</keyword>
<dbReference type="Proteomes" id="UP000265140">
    <property type="component" value="Chromosome 1"/>
</dbReference>
<dbReference type="SUPFAM" id="SSF81340">
    <property type="entry name" value="Clc chloride channel"/>
    <property type="match status" value="1"/>
</dbReference>
<feature type="transmembrane region" description="Helical" evidence="25">
    <location>
        <begin position="522"/>
        <end position="541"/>
    </location>
</feature>
<dbReference type="CDD" id="cd03683">
    <property type="entry name" value="ClC_1_like"/>
    <property type="match status" value="1"/>
</dbReference>
<evidence type="ECO:0000256" key="8">
    <source>
        <dbReference type="ARBA" id="ARBA00022553"/>
    </source>
</evidence>
<keyword evidence="7" id="KW-1003">Cell membrane</keyword>
<keyword evidence="9 25" id="KW-0812">Transmembrane</keyword>
<comment type="catalytic activity">
    <reaction evidence="22">
        <text>thiocyanate(in) = thiocyanate(out)</text>
        <dbReference type="Rhea" id="RHEA:75347"/>
        <dbReference type="ChEBI" id="CHEBI:18022"/>
    </reaction>
</comment>
<evidence type="ECO:0000256" key="14">
    <source>
        <dbReference type="ARBA" id="ARBA00023065"/>
    </source>
</evidence>
<dbReference type="PANTHER" id="PTHR45720">
    <property type="entry name" value="CHLORIDE CHANNEL PROTEIN 2"/>
    <property type="match status" value="1"/>
</dbReference>
<keyword evidence="17" id="KW-0869">Chloride channel</keyword>
<feature type="transmembrane region" description="Helical" evidence="25">
    <location>
        <begin position="75"/>
        <end position="97"/>
    </location>
</feature>
<dbReference type="STRING" id="8010.ENSELUP00000015327"/>
<feature type="transmembrane region" description="Helical" evidence="25">
    <location>
        <begin position="422"/>
        <end position="443"/>
    </location>
</feature>
<dbReference type="FunFam" id="3.10.580.10:FF:000032">
    <property type="entry name" value="Chloride channel protein"/>
    <property type="match status" value="1"/>
</dbReference>
<evidence type="ECO:0000313" key="27">
    <source>
        <dbReference type="Proteomes" id="UP000265140"/>
    </source>
</evidence>
<keyword evidence="10" id="KW-0677">Repeat</keyword>
<evidence type="ECO:0000256" key="9">
    <source>
        <dbReference type="ARBA" id="ARBA00022692"/>
    </source>
</evidence>
<evidence type="ECO:0000256" key="21">
    <source>
        <dbReference type="ARBA" id="ARBA00023303"/>
    </source>
</evidence>
<keyword evidence="8" id="KW-0597">Phosphoprotein</keyword>
<evidence type="ECO:0000313" key="26">
    <source>
        <dbReference type="Ensembl" id="ENSELUP00000015327.2"/>
    </source>
</evidence>
<reference evidence="27" key="1">
    <citation type="journal article" date="2014" name="PLoS ONE">
        <title>The genome and linkage map of the northern pike (Esox lucius): conserved synteny revealed between the salmonid sister group and the Neoteleostei.</title>
        <authorList>
            <person name="Rondeau E.B."/>
            <person name="Minkley D.R."/>
            <person name="Leong J.S."/>
            <person name="Messmer A.M."/>
            <person name="Jantzen J.R."/>
            <person name="von Schalburg K.R."/>
            <person name="Lemon C."/>
            <person name="Bird N.H."/>
            <person name="Koop B.F."/>
        </authorList>
    </citation>
    <scope>NUCLEOTIDE SEQUENCE</scope>
</reference>
<keyword evidence="12 25" id="KW-1133">Transmembrane helix</keyword>
<dbReference type="Gene3D" id="1.10.3080.10">
    <property type="entry name" value="Clc chloride channel"/>
    <property type="match status" value="1"/>
</dbReference>
<dbReference type="GO" id="GO:0032591">
    <property type="term" value="C:dendritic spine membrane"/>
    <property type="evidence" value="ECO:0007669"/>
    <property type="project" value="UniProtKB-SubCell"/>
</dbReference>
<proteinExistence type="inferred from homology"/>
<feature type="transmembrane region" description="Helical" evidence="25">
    <location>
        <begin position="357"/>
        <end position="376"/>
    </location>
</feature>
<evidence type="ECO:0000256" key="17">
    <source>
        <dbReference type="ARBA" id="ARBA00023173"/>
    </source>
</evidence>
<dbReference type="Bgee" id="ENSELUG00000015368">
    <property type="expression patterns" value="Expressed in pharyngeal gill and 11 other cell types or tissues"/>
</dbReference>
<keyword evidence="13" id="KW-0770">Synapse</keyword>